<comment type="caution">
    <text evidence="2">The sequence shown here is derived from an EMBL/GenBank/DDBJ whole genome shotgun (WGS) entry which is preliminary data.</text>
</comment>
<organism evidence="2 3">
    <name type="scientific">Candidatus Anoxymicrobium japonicum</name>
    <dbReference type="NCBI Taxonomy" id="2013648"/>
    <lineage>
        <taxon>Bacteria</taxon>
        <taxon>Bacillati</taxon>
        <taxon>Actinomycetota</taxon>
        <taxon>Candidatus Geothermincolia</taxon>
        <taxon>Candidatus Geothermincolales</taxon>
        <taxon>Candidatus Anoxymicrobiaceae</taxon>
        <taxon>Candidatus Anoxymicrobium</taxon>
    </lineage>
</organism>
<proteinExistence type="predicted"/>
<feature type="non-terminal residue" evidence="2">
    <location>
        <position position="1"/>
    </location>
</feature>
<keyword evidence="1" id="KW-0812">Transmembrane</keyword>
<keyword evidence="1" id="KW-1133">Transmembrane helix</keyword>
<reference evidence="2 3" key="1">
    <citation type="journal article" date="2017" name="ISME J.">
        <title>Potential for microbial H2 and metal transformations associated with novel bacteria and archaea in deep terrestrial subsurface sediments.</title>
        <authorList>
            <person name="Hernsdorf A.W."/>
            <person name="Amano Y."/>
            <person name="Miyakawa K."/>
            <person name="Ise K."/>
            <person name="Suzuki Y."/>
            <person name="Anantharaman K."/>
            <person name="Probst A."/>
            <person name="Burstein D."/>
            <person name="Thomas B.C."/>
            <person name="Banfield J.F."/>
        </authorList>
    </citation>
    <scope>NUCLEOTIDE SEQUENCE [LARGE SCALE GENOMIC DNA]</scope>
    <source>
        <strain evidence="2">HGW-Actinobacteria-3</strain>
    </source>
</reference>
<evidence type="ECO:0000313" key="3">
    <source>
        <dbReference type="Proteomes" id="UP000233654"/>
    </source>
</evidence>
<evidence type="ECO:0000256" key="1">
    <source>
        <dbReference type="SAM" id="Phobius"/>
    </source>
</evidence>
<feature type="transmembrane region" description="Helical" evidence="1">
    <location>
        <begin position="28"/>
        <end position="49"/>
    </location>
</feature>
<gene>
    <name evidence="2" type="ORF">CVT63_08015</name>
</gene>
<name>A0A2N3G3Y6_9ACTN</name>
<dbReference type="AlphaFoldDB" id="A0A2N3G3Y6"/>
<accession>A0A2N3G3Y6</accession>
<dbReference type="EMBL" id="PHEX01000101">
    <property type="protein sequence ID" value="PKQ27431.1"/>
    <property type="molecule type" value="Genomic_DNA"/>
</dbReference>
<keyword evidence="1" id="KW-0472">Membrane</keyword>
<dbReference type="Proteomes" id="UP000233654">
    <property type="component" value="Unassembled WGS sequence"/>
</dbReference>
<evidence type="ECO:0000313" key="2">
    <source>
        <dbReference type="EMBL" id="PKQ27431.1"/>
    </source>
</evidence>
<protein>
    <submittedName>
        <fullName evidence="2">Uncharacterized protein</fullName>
    </submittedName>
</protein>
<sequence>ALFAKWIFSHGGKPVSKTLNLGFFSKSFYPSMLALIVGAIVVVAGGVLFKKPFNEYFDNAQKGDELVEETGDPA</sequence>